<feature type="compositionally biased region" description="Polar residues" evidence="1">
    <location>
        <begin position="258"/>
        <end position="284"/>
    </location>
</feature>
<dbReference type="Proteomes" id="UP000030752">
    <property type="component" value="Unassembled WGS sequence"/>
</dbReference>
<name>W2RU40_CYPE1</name>
<dbReference type="AlphaFoldDB" id="W2RU40"/>
<dbReference type="HOGENOM" id="CLU_484860_0_0_1"/>
<protein>
    <submittedName>
        <fullName evidence="2">Uncharacterized protein</fullName>
    </submittedName>
</protein>
<sequence>MCSRLQKSQLGKPFAAAVNRTDKSRQPRPWASVQKAVPSSIPEYHIVPDLNELDRQWRWAQPDLLEKYKHEVRTLANDPNICHAGESISKPRRVTQTEVVASAVSIIYARFPKLANSRVNPPLPRKPKRPRALSEIDVSTCFAAVPETQGQPKRSKKRQALEVLADEDPSSPPSVIPPTKRHRADSEKENDLGEVPAQPTQETFPYGLDMPMQKNLLTPMNVSRKQVSKEDDGPAPPPAKKVKLAMRNAAPTRPGLQAVSNMKSSDPQNVHSTSRLPSPDTQNEQATSVFMIEESTHPLPQDSFSDESSLFEEMMSQEAARMNIGGSARDSNATRYETGKPIMPTPLHSASLPSSWDCRPSARSSLATADMTDIASSTTAPRSLIIPFIRGIPPSMDAPNHLIPNIQSENRIVTCFRVAEALKLRSNAASTPLSIDCNGNKFSSVTVELYARIKLTYRSETTQVFVFEDIFFPNKPPYLRGVHQSWQQCKTDAASILGENVLQDAEGGHLCRAIVRLNTSVPRNLNEMIEGCVLSVRAADWGEIKHVRGIVDPKCLNVSISS</sequence>
<dbReference type="eggNOG" id="ENOG502S8X6">
    <property type="taxonomic scope" value="Eukaryota"/>
</dbReference>
<evidence type="ECO:0000313" key="3">
    <source>
        <dbReference type="Proteomes" id="UP000030752"/>
    </source>
</evidence>
<feature type="region of interest" description="Disordered" evidence="1">
    <location>
        <begin position="144"/>
        <end position="205"/>
    </location>
</feature>
<evidence type="ECO:0000256" key="1">
    <source>
        <dbReference type="SAM" id="MobiDB-lite"/>
    </source>
</evidence>
<organism evidence="2 3">
    <name type="scientific">Cyphellophora europaea (strain CBS 101466)</name>
    <name type="common">Phialophora europaea</name>
    <dbReference type="NCBI Taxonomy" id="1220924"/>
    <lineage>
        <taxon>Eukaryota</taxon>
        <taxon>Fungi</taxon>
        <taxon>Dikarya</taxon>
        <taxon>Ascomycota</taxon>
        <taxon>Pezizomycotina</taxon>
        <taxon>Eurotiomycetes</taxon>
        <taxon>Chaetothyriomycetidae</taxon>
        <taxon>Chaetothyriales</taxon>
        <taxon>Cyphellophoraceae</taxon>
        <taxon>Cyphellophora</taxon>
    </lineage>
</organism>
<keyword evidence="3" id="KW-1185">Reference proteome</keyword>
<dbReference type="InParanoid" id="W2RU40"/>
<feature type="region of interest" description="Disordered" evidence="1">
    <location>
        <begin position="253"/>
        <end position="284"/>
    </location>
</feature>
<evidence type="ECO:0000313" key="2">
    <source>
        <dbReference type="EMBL" id="ETN39288.1"/>
    </source>
</evidence>
<accession>W2RU40</accession>
<dbReference type="EMBL" id="KB822721">
    <property type="protein sequence ID" value="ETN39288.1"/>
    <property type="molecule type" value="Genomic_DNA"/>
</dbReference>
<proteinExistence type="predicted"/>
<gene>
    <name evidence="2" type="ORF">HMPREF1541_05511</name>
</gene>
<dbReference type="OrthoDB" id="5397183at2759"/>
<dbReference type="GeneID" id="19972850"/>
<dbReference type="RefSeq" id="XP_008718073.1">
    <property type="nucleotide sequence ID" value="XM_008719851.1"/>
</dbReference>
<reference evidence="2 3" key="1">
    <citation type="submission" date="2013-03" db="EMBL/GenBank/DDBJ databases">
        <title>The Genome Sequence of Phialophora europaea CBS 101466.</title>
        <authorList>
            <consortium name="The Broad Institute Genomics Platform"/>
            <person name="Cuomo C."/>
            <person name="de Hoog S."/>
            <person name="Gorbushina A."/>
            <person name="Walker B."/>
            <person name="Young S.K."/>
            <person name="Zeng Q."/>
            <person name="Gargeya S."/>
            <person name="Fitzgerald M."/>
            <person name="Haas B."/>
            <person name="Abouelleil A."/>
            <person name="Allen A.W."/>
            <person name="Alvarado L."/>
            <person name="Arachchi H.M."/>
            <person name="Berlin A.M."/>
            <person name="Chapman S.B."/>
            <person name="Gainer-Dewar J."/>
            <person name="Goldberg J."/>
            <person name="Griggs A."/>
            <person name="Gujja S."/>
            <person name="Hansen M."/>
            <person name="Howarth C."/>
            <person name="Imamovic A."/>
            <person name="Ireland A."/>
            <person name="Larimer J."/>
            <person name="McCowan C."/>
            <person name="Murphy C."/>
            <person name="Pearson M."/>
            <person name="Poon T.W."/>
            <person name="Priest M."/>
            <person name="Roberts A."/>
            <person name="Saif S."/>
            <person name="Shea T."/>
            <person name="Sisk P."/>
            <person name="Sykes S."/>
            <person name="Wortman J."/>
            <person name="Nusbaum C."/>
            <person name="Birren B."/>
        </authorList>
    </citation>
    <scope>NUCLEOTIDE SEQUENCE [LARGE SCALE GENOMIC DNA]</scope>
    <source>
        <strain evidence="2 3">CBS 101466</strain>
    </source>
</reference>
<dbReference type="VEuPathDB" id="FungiDB:HMPREF1541_05511"/>